<dbReference type="PANTHER" id="PTHR22854:SF2">
    <property type="entry name" value="INDOLE-3-GLYCEROL-PHOSPHATE SYNTHASE"/>
    <property type="match status" value="1"/>
</dbReference>
<evidence type="ECO:0000256" key="4">
    <source>
        <dbReference type="ARBA" id="ARBA00022793"/>
    </source>
</evidence>
<evidence type="ECO:0000259" key="9">
    <source>
        <dbReference type="Pfam" id="PF00218"/>
    </source>
</evidence>
<reference evidence="10 11" key="1">
    <citation type="submission" date="2015-01" db="EMBL/GenBank/DDBJ databases">
        <title>Genome Assembly of Bacillus badius MTCC 1458.</title>
        <authorList>
            <person name="Verma A."/>
            <person name="Khatri I."/>
            <person name="Mual P."/>
            <person name="Subramanian S."/>
            <person name="Krishnamurthi S."/>
        </authorList>
    </citation>
    <scope>NUCLEOTIDE SEQUENCE [LARGE SCALE GENOMIC DNA]</scope>
    <source>
        <strain evidence="10 11">MTCC 1458</strain>
    </source>
</reference>
<keyword evidence="5 8" id="KW-0822">Tryptophan biosynthesis</keyword>
<dbReference type="InterPro" id="IPR013798">
    <property type="entry name" value="Indole-3-glycerol_P_synth_dom"/>
</dbReference>
<evidence type="ECO:0000256" key="8">
    <source>
        <dbReference type="HAMAP-Rule" id="MF_00134"/>
    </source>
</evidence>
<accession>A0ABR5AWP2</accession>
<name>A0ABR5AWP2_BACBA</name>
<dbReference type="Proteomes" id="UP000031982">
    <property type="component" value="Unassembled WGS sequence"/>
</dbReference>
<keyword evidence="11" id="KW-1185">Reference proteome</keyword>
<keyword evidence="3 8" id="KW-0028">Amino-acid biosynthesis</keyword>
<dbReference type="NCBIfam" id="NF001371">
    <property type="entry name" value="PRK00278.1-3"/>
    <property type="match status" value="1"/>
</dbReference>
<dbReference type="Gene3D" id="3.20.20.70">
    <property type="entry name" value="Aldolase class I"/>
    <property type="match status" value="1"/>
</dbReference>
<dbReference type="PROSITE" id="PS00614">
    <property type="entry name" value="IGPS"/>
    <property type="match status" value="1"/>
</dbReference>
<evidence type="ECO:0000256" key="3">
    <source>
        <dbReference type="ARBA" id="ARBA00022605"/>
    </source>
</evidence>
<protein>
    <recommendedName>
        <fullName evidence="8">Indole-3-glycerol phosphate synthase</fullName>
        <shortName evidence="8">IGPS</shortName>
        <ecNumber evidence="8">4.1.1.48</ecNumber>
    </recommendedName>
</protein>
<evidence type="ECO:0000256" key="1">
    <source>
        <dbReference type="ARBA" id="ARBA00001633"/>
    </source>
</evidence>
<dbReference type="HAMAP" id="MF_00134_B">
    <property type="entry name" value="IGPS_B"/>
    <property type="match status" value="1"/>
</dbReference>
<proteinExistence type="inferred from homology"/>
<dbReference type="SUPFAM" id="SSF51366">
    <property type="entry name" value="Ribulose-phoshate binding barrel"/>
    <property type="match status" value="1"/>
</dbReference>
<dbReference type="InterPro" id="IPR001468">
    <property type="entry name" value="Indole-3-GlycerolPSynthase_CS"/>
</dbReference>
<evidence type="ECO:0000256" key="7">
    <source>
        <dbReference type="ARBA" id="ARBA00023239"/>
    </source>
</evidence>
<comment type="catalytic activity">
    <reaction evidence="1 8">
        <text>1-(2-carboxyphenylamino)-1-deoxy-D-ribulose 5-phosphate + H(+) = (1S,2R)-1-C-(indol-3-yl)glycerol 3-phosphate + CO2 + H2O</text>
        <dbReference type="Rhea" id="RHEA:23476"/>
        <dbReference type="ChEBI" id="CHEBI:15377"/>
        <dbReference type="ChEBI" id="CHEBI:15378"/>
        <dbReference type="ChEBI" id="CHEBI:16526"/>
        <dbReference type="ChEBI" id="CHEBI:58613"/>
        <dbReference type="ChEBI" id="CHEBI:58866"/>
        <dbReference type="EC" id="4.1.1.48"/>
    </reaction>
</comment>
<keyword evidence="7 8" id="KW-0456">Lyase</keyword>
<dbReference type="Pfam" id="PF00218">
    <property type="entry name" value="IGPS"/>
    <property type="match status" value="1"/>
</dbReference>
<evidence type="ECO:0000313" key="10">
    <source>
        <dbReference type="EMBL" id="KIL79148.1"/>
    </source>
</evidence>
<keyword evidence="6 8" id="KW-0057">Aromatic amino acid biosynthesis</keyword>
<dbReference type="EC" id="4.1.1.48" evidence="8"/>
<keyword evidence="4 8" id="KW-0210">Decarboxylase</keyword>
<feature type="domain" description="Indole-3-glycerol phosphate synthase" evidence="9">
    <location>
        <begin position="6"/>
        <end position="255"/>
    </location>
</feature>
<evidence type="ECO:0000256" key="5">
    <source>
        <dbReference type="ARBA" id="ARBA00022822"/>
    </source>
</evidence>
<dbReference type="PANTHER" id="PTHR22854">
    <property type="entry name" value="TRYPTOPHAN BIOSYNTHESIS PROTEIN"/>
    <property type="match status" value="1"/>
</dbReference>
<evidence type="ECO:0000256" key="6">
    <source>
        <dbReference type="ARBA" id="ARBA00023141"/>
    </source>
</evidence>
<sequence length="259" mass="28498">MSATILDQILAEKKKEVAHLRETFQADVQPEKRTQPSLYTRFSQSETMNIIAEIKRASPSKGIINTGIDPSLQAEAYEQNSADAISVLTDEPFFKGTMNDLMAVRQKVAVPVLCKDFIIDPVQIDRAKTAGADIILLIAAALSQEQLAGLYSYARELALDVLLEVHNEEEMERAFLVGADVIGINNRDLKSFSVDLGITERLLQAYGQHEKVFISESGIQTAADAERVKAAGARGILVGETFMKSANITQTFHELKICL</sequence>
<dbReference type="RefSeq" id="WP_041113543.1">
    <property type="nucleotide sequence ID" value="NZ_JARTHD010000075.1"/>
</dbReference>
<organism evidence="10 11">
    <name type="scientific">Bacillus badius</name>
    <dbReference type="NCBI Taxonomy" id="1455"/>
    <lineage>
        <taxon>Bacteria</taxon>
        <taxon>Bacillati</taxon>
        <taxon>Bacillota</taxon>
        <taxon>Bacilli</taxon>
        <taxon>Bacillales</taxon>
        <taxon>Bacillaceae</taxon>
        <taxon>Pseudobacillus</taxon>
    </lineage>
</organism>
<comment type="pathway">
    <text evidence="2 8">Amino-acid biosynthesis; L-tryptophan biosynthesis; L-tryptophan from chorismate: step 4/5.</text>
</comment>
<dbReference type="CDD" id="cd00331">
    <property type="entry name" value="IGPS"/>
    <property type="match status" value="1"/>
</dbReference>
<dbReference type="NCBIfam" id="NF001377">
    <property type="entry name" value="PRK00278.2-4"/>
    <property type="match status" value="1"/>
</dbReference>
<gene>
    <name evidence="8" type="primary">trpC</name>
    <name evidence="10" type="ORF">SD77_3568</name>
</gene>
<dbReference type="InterPro" id="IPR045186">
    <property type="entry name" value="Indole-3-glycerol_P_synth"/>
</dbReference>
<dbReference type="EMBL" id="JXLP01000004">
    <property type="protein sequence ID" value="KIL79148.1"/>
    <property type="molecule type" value="Genomic_DNA"/>
</dbReference>
<comment type="similarity">
    <text evidence="8">Belongs to the TrpC family.</text>
</comment>
<evidence type="ECO:0000256" key="2">
    <source>
        <dbReference type="ARBA" id="ARBA00004696"/>
    </source>
</evidence>
<evidence type="ECO:0000313" key="11">
    <source>
        <dbReference type="Proteomes" id="UP000031982"/>
    </source>
</evidence>
<comment type="caution">
    <text evidence="10">The sequence shown here is derived from an EMBL/GenBank/DDBJ whole genome shotgun (WGS) entry which is preliminary data.</text>
</comment>
<dbReference type="InterPro" id="IPR011060">
    <property type="entry name" value="RibuloseP-bd_barrel"/>
</dbReference>
<dbReference type="InterPro" id="IPR013785">
    <property type="entry name" value="Aldolase_TIM"/>
</dbReference>